<dbReference type="AlphaFoldDB" id="A0AAV7UGR9"/>
<feature type="region of interest" description="Disordered" evidence="1">
    <location>
        <begin position="39"/>
        <end position="124"/>
    </location>
</feature>
<dbReference type="Proteomes" id="UP001066276">
    <property type="component" value="Chromosome 3_1"/>
</dbReference>
<dbReference type="EMBL" id="JANPWB010000005">
    <property type="protein sequence ID" value="KAJ1188210.1"/>
    <property type="molecule type" value="Genomic_DNA"/>
</dbReference>
<feature type="compositionally biased region" description="Basic and acidic residues" evidence="1">
    <location>
        <begin position="40"/>
        <end position="86"/>
    </location>
</feature>
<gene>
    <name evidence="2" type="ORF">NDU88_004973</name>
</gene>
<keyword evidence="3" id="KW-1185">Reference proteome</keyword>
<protein>
    <submittedName>
        <fullName evidence="2">Uncharacterized protein</fullName>
    </submittedName>
</protein>
<organism evidence="2 3">
    <name type="scientific">Pleurodeles waltl</name>
    <name type="common">Iberian ribbed newt</name>
    <dbReference type="NCBI Taxonomy" id="8319"/>
    <lineage>
        <taxon>Eukaryota</taxon>
        <taxon>Metazoa</taxon>
        <taxon>Chordata</taxon>
        <taxon>Craniata</taxon>
        <taxon>Vertebrata</taxon>
        <taxon>Euteleostomi</taxon>
        <taxon>Amphibia</taxon>
        <taxon>Batrachia</taxon>
        <taxon>Caudata</taxon>
        <taxon>Salamandroidea</taxon>
        <taxon>Salamandridae</taxon>
        <taxon>Pleurodelinae</taxon>
        <taxon>Pleurodeles</taxon>
    </lineage>
</organism>
<accession>A0AAV7UGR9</accession>
<evidence type="ECO:0000313" key="2">
    <source>
        <dbReference type="EMBL" id="KAJ1188210.1"/>
    </source>
</evidence>
<reference evidence="2" key="1">
    <citation type="journal article" date="2022" name="bioRxiv">
        <title>Sequencing and chromosome-scale assembly of the giantPleurodeles waltlgenome.</title>
        <authorList>
            <person name="Brown T."/>
            <person name="Elewa A."/>
            <person name="Iarovenko S."/>
            <person name="Subramanian E."/>
            <person name="Araus A.J."/>
            <person name="Petzold A."/>
            <person name="Susuki M."/>
            <person name="Suzuki K.-i.T."/>
            <person name="Hayashi T."/>
            <person name="Toyoda A."/>
            <person name="Oliveira C."/>
            <person name="Osipova E."/>
            <person name="Leigh N.D."/>
            <person name="Simon A."/>
            <person name="Yun M.H."/>
        </authorList>
    </citation>
    <scope>NUCLEOTIDE SEQUENCE</scope>
    <source>
        <strain evidence="2">20211129_DDA</strain>
        <tissue evidence="2">Liver</tissue>
    </source>
</reference>
<comment type="caution">
    <text evidence="2">The sequence shown here is derived from an EMBL/GenBank/DDBJ whole genome shotgun (WGS) entry which is preliminary data.</text>
</comment>
<sequence>MAQEVWEKEKDDTTPLLEYVVGLKTCLSQLREIATVNVKETQEKQKTLYDKGTKFREFAKQEEKTGKTEEDEGRTEGGREADERRATPGQEADVQSKEDEEDEKREEWFQAEFGTLPEKPRRPSRFWRTMALVVAFACPIEEPATVAANNASSKLVADK</sequence>
<proteinExistence type="predicted"/>
<evidence type="ECO:0000313" key="3">
    <source>
        <dbReference type="Proteomes" id="UP001066276"/>
    </source>
</evidence>
<name>A0AAV7UGR9_PLEWA</name>
<evidence type="ECO:0000256" key="1">
    <source>
        <dbReference type="SAM" id="MobiDB-lite"/>
    </source>
</evidence>